<reference evidence="2" key="1">
    <citation type="journal article" date="2020" name="Stud. Mycol.">
        <title>101 Dothideomycetes genomes: a test case for predicting lifestyles and emergence of pathogens.</title>
        <authorList>
            <person name="Haridas S."/>
            <person name="Albert R."/>
            <person name="Binder M."/>
            <person name="Bloem J."/>
            <person name="Labutti K."/>
            <person name="Salamov A."/>
            <person name="Andreopoulos B."/>
            <person name="Baker S."/>
            <person name="Barry K."/>
            <person name="Bills G."/>
            <person name="Bluhm B."/>
            <person name="Cannon C."/>
            <person name="Castanera R."/>
            <person name="Culley D."/>
            <person name="Daum C."/>
            <person name="Ezra D."/>
            <person name="Gonzalez J."/>
            <person name="Henrissat B."/>
            <person name="Kuo A."/>
            <person name="Liang C."/>
            <person name="Lipzen A."/>
            <person name="Lutzoni F."/>
            <person name="Magnuson J."/>
            <person name="Mondo S."/>
            <person name="Nolan M."/>
            <person name="Ohm R."/>
            <person name="Pangilinan J."/>
            <person name="Park H.-J."/>
            <person name="Ramirez L."/>
            <person name="Alfaro M."/>
            <person name="Sun H."/>
            <person name="Tritt A."/>
            <person name="Yoshinaga Y."/>
            <person name="Zwiers L.-H."/>
            <person name="Turgeon B."/>
            <person name="Goodwin S."/>
            <person name="Spatafora J."/>
            <person name="Crous P."/>
            <person name="Grigoriev I."/>
        </authorList>
    </citation>
    <scope>NUCLEOTIDE SEQUENCE</scope>
    <source>
        <strain evidence="2">CBS 115976</strain>
    </source>
</reference>
<name>A0A6A6UGJ9_9PEZI</name>
<evidence type="ECO:0000256" key="1">
    <source>
        <dbReference type="SAM" id="MobiDB-lite"/>
    </source>
</evidence>
<evidence type="ECO:0000313" key="2">
    <source>
        <dbReference type="EMBL" id="KAF2671322.1"/>
    </source>
</evidence>
<proteinExistence type="predicted"/>
<organism evidence="2 3">
    <name type="scientific">Microthyrium microscopicum</name>
    <dbReference type="NCBI Taxonomy" id="703497"/>
    <lineage>
        <taxon>Eukaryota</taxon>
        <taxon>Fungi</taxon>
        <taxon>Dikarya</taxon>
        <taxon>Ascomycota</taxon>
        <taxon>Pezizomycotina</taxon>
        <taxon>Dothideomycetes</taxon>
        <taxon>Dothideomycetes incertae sedis</taxon>
        <taxon>Microthyriales</taxon>
        <taxon>Microthyriaceae</taxon>
        <taxon>Microthyrium</taxon>
    </lineage>
</organism>
<dbReference type="EMBL" id="MU004233">
    <property type="protein sequence ID" value="KAF2671322.1"/>
    <property type="molecule type" value="Genomic_DNA"/>
</dbReference>
<protein>
    <submittedName>
        <fullName evidence="2">Uncharacterized protein</fullName>
    </submittedName>
</protein>
<keyword evidence="3" id="KW-1185">Reference proteome</keyword>
<sequence>MFAIQADQENFIHGQQTAAASKPLNQTVRGLTAKTPGNKAPKTPFKVPLNDENAKNGPGKSGLKTIGGKAKATFDKSAFVTPAGPKNRPALGAKTTNAKARPFLTPAPPKAADPSPSKGSPRLHRPKIKVLQSEPVDAEDDIPDIEHMPPRSKDLRDIPSEDTFGPDKRFPHLEPGNFSRGWAETYFSRDEATAAREEAEARAAIKRDIEADCDKAMNAAFASIDDGLADELGMPKKAITKKAAPATMSSRRAATALSSAPTTKRTVPASTKARVPTALNVRKGRQTPVVERAGATKALSKSTLGYAQGRAISQKVRKPATAIFRDTEPRAKRSMSAVSRTASDEEFDTQARDVVAQLRMQSLSLVDDDSEDEELLGRARLIGDEEDELSDFQFPHPVG</sequence>
<dbReference type="AlphaFoldDB" id="A0A6A6UGJ9"/>
<feature type="compositionally biased region" description="Polar residues" evidence="1">
    <location>
        <begin position="13"/>
        <end position="29"/>
    </location>
</feature>
<feature type="compositionally biased region" description="Low complexity" evidence="1">
    <location>
        <begin position="240"/>
        <end position="263"/>
    </location>
</feature>
<dbReference type="OrthoDB" id="5327145at2759"/>
<feature type="region of interest" description="Disordered" evidence="1">
    <location>
        <begin position="240"/>
        <end position="277"/>
    </location>
</feature>
<gene>
    <name evidence="2" type="ORF">BT63DRAFT_477824</name>
</gene>
<evidence type="ECO:0000313" key="3">
    <source>
        <dbReference type="Proteomes" id="UP000799302"/>
    </source>
</evidence>
<dbReference type="Proteomes" id="UP000799302">
    <property type="component" value="Unassembled WGS sequence"/>
</dbReference>
<feature type="region of interest" description="Disordered" evidence="1">
    <location>
        <begin position="1"/>
        <end position="176"/>
    </location>
</feature>
<feature type="compositionally biased region" description="Basic and acidic residues" evidence="1">
    <location>
        <begin position="144"/>
        <end position="172"/>
    </location>
</feature>
<accession>A0A6A6UGJ9</accession>